<protein>
    <submittedName>
        <fullName evidence="5">MarR family transcriptional regulator</fullName>
    </submittedName>
</protein>
<dbReference type="InterPro" id="IPR036388">
    <property type="entry name" value="WH-like_DNA-bd_sf"/>
</dbReference>
<organism evidence="5 6">
    <name type="scientific">Shewanella dokdonensis</name>
    <dbReference type="NCBI Taxonomy" id="712036"/>
    <lineage>
        <taxon>Bacteria</taxon>
        <taxon>Pseudomonadati</taxon>
        <taxon>Pseudomonadota</taxon>
        <taxon>Gammaproteobacteria</taxon>
        <taxon>Alteromonadales</taxon>
        <taxon>Shewanellaceae</taxon>
        <taxon>Shewanella</taxon>
    </lineage>
</organism>
<evidence type="ECO:0000256" key="1">
    <source>
        <dbReference type="ARBA" id="ARBA00023015"/>
    </source>
</evidence>
<evidence type="ECO:0000313" key="6">
    <source>
        <dbReference type="Proteomes" id="UP000676428"/>
    </source>
</evidence>
<dbReference type="SUPFAM" id="SSF46785">
    <property type="entry name" value="Winged helix' DNA-binding domain"/>
    <property type="match status" value="1"/>
</dbReference>
<dbReference type="PANTHER" id="PTHR33164:SF100">
    <property type="entry name" value="OSPR"/>
    <property type="match status" value="1"/>
</dbReference>
<dbReference type="Pfam" id="PF22381">
    <property type="entry name" value="Staph_reg_Sar_Rot"/>
    <property type="match status" value="1"/>
</dbReference>
<dbReference type="Proteomes" id="UP000676428">
    <property type="component" value="Chromosome"/>
</dbReference>
<evidence type="ECO:0000256" key="2">
    <source>
        <dbReference type="ARBA" id="ARBA00023125"/>
    </source>
</evidence>
<accession>A0ABX8DCC7</accession>
<evidence type="ECO:0000259" key="4">
    <source>
        <dbReference type="PROSITE" id="PS50995"/>
    </source>
</evidence>
<dbReference type="InterPro" id="IPR039422">
    <property type="entry name" value="MarR/SlyA-like"/>
</dbReference>
<dbReference type="PROSITE" id="PS50995">
    <property type="entry name" value="HTH_MARR_2"/>
    <property type="match status" value="1"/>
</dbReference>
<dbReference type="EMBL" id="CP074572">
    <property type="protein sequence ID" value="QVK22376.1"/>
    <property type="molecule type" value="Genomic_DNA"/>
</dbReference>
<proteinExistence type="predicted"/>
<dbReference type="InterPro" id="IPR036390">
    <property type="entry name" value="WH_DNA-bd_sf"/>
</dbReference>
<dbReference type="InterPro" id="IPR000835">
    <property type="entry name" value="HTH_MarR-typ"/>
</dbReference>
<keyword evidence="3" id="KW-0804">Transcription</keyword>
<dbReference type="InterPro" id="IPR055166">
    <property type="entry name" value="Transc_reg_Sar_Rot_HTH"/>
</dbReference>
<keyword evidence="6" id="KW-1185">Reference proteome</keyword>
<evidence type="ECO:0000313" key="5">
    <source>
        <dbReference type="EMBL" id="QVK22376.1"/>
    </source>
</evidence>
<dbReference type="PRINTS" id="PR00598">
    <property type="entry name" value="HTHMARR"/>
</dbReference>
<dbReference type="Gene3D" id="1.10.10.10">
    <property type="entry name" value="Winged helix-like DNA-binding domain superfamily/Winged helix DNA-binding domain"/>
    <property type="match status" value="1"/>
</dbReference>
<dbReference type="PANTHER" id="PTHR33164">
    <property type="entry name" value="TRANSCRIPTIONAL REGULATOR, MARR FAMILY"/>
    <property type="match status" value="1"/>
</dbReference>
<dbReference type="SMART" id="SM00347">
    <property type="entry name" value="HTH_MARR"/>
    <property type="match status" value="1"/>
</dbReference>
<feature type="domain" description="HTH marR-type" evidence="4">
    <location>
        <begin position="21"/>
        <end position="151"/>
    </location>
</feature>
<name>A0ABX8DCC7_9GAMM</name>
<evidence type="ECO:0000256" key="3">
    <source>
        <dbReference type="ARBA" id="ARBA00023163"/>
    </source>
</evidence>
<reference evidence="5 6" key="1">
    <citation type="journal article" date="2012" name="Int. J. Syst. Evol. Microbiol.">
        <title>Shewanella dokdonensis sp. nov., isolated from seawater.</title>
        <authorList>
            <person name="Sung H.R."/>
            <person name="Yoon J.H."/>
            <person name="Ghim S.Y."/>
        </authorList>
    </citation>
    <scope>NUCLEOTIDE SEQUENCE [LARGE SCALE GENOMIC DNA]</scope>
    <source>
        <strain evidence="5 6">DSM 23626</strain>
    </source>
</reference>
<keyword evidence="2" id="KW-0238">DNA-binding</keyword>
<sequence>MWFCECACMSEPLPENPLCLENQLCFSLYSAANAMVRAYRPYLEQLQLTYPQYLAMMVLWQQNGISVKLLGEQLHLDSGTLTPLLKRLEAKGLVCRGRSQQDERMRVLELTADGLALRESAMSIPRQMFCRTGLAPAQLTELKQLCDQLWSQLVE</sequence>
<gene>
    <name evidence="5" type="ORF">KHX94_13390</name>
</gene>
<keyword evidence="1" id="KW-0805">Transcription regulation</keyword>